<dbReference type="AlphaFoldDB" id="A0A2H0BF19"/>
<organism evidence="2 3">
    <name type="scientific">candidate division WWE3 bacterium CG22_combo_CG10-13_8_21_14_all_39_12</name>
    <dbReference type="NCBI Taxonomy" id="1975094"/>
    <lineage>
        <taxon>Bacteria</taxon>
        <taxon>Katanobacteria</taxon>
    </lineage>
</organism>
<evidence type="ECO:0000313" key="2">
    <source>
        <dbReference type="EMBL" id="PIP56214.1"/>
    </source>
</evidence>
<evidence type="ECO:0000256" key="1">
    <source>
        <dbReference type="SAM" id="Phobius"/>
    </source>
</evidence>
<evidence type="ECO:0008006" key="4">
    <source>
        <dbReference type="Google" id="ProtNLM"/>
    </source>
</evidence>
<evidence type="ECO:0000313" key="3">
    <source>
        <dbReference type="Proteomes" id="UP000228495"/>
    </source>
</evidence>
<dbReference type="EMBL" id="PCSU01000074">
    <property type="protein sequence ID" value="PIP56214.1"/>
    <property type="molecule type" value="Genomic_DNA"/>
</dbReference>
<keyword evidence="1" id="KW-0812">Transmembrane</keyword>
<keyword evidence="1" id="KW-1133">Transmembrane helix</keyword>
<reference evidence="2 3" key="1">
    <citation type="submission" date="2017-09" db="EMBL/GenBank/DDBJ databases">
        <title>Depth-based differentiation of microbial function through sediment-hosted aquifers and enrichment of novel symbionts in the deep terrestrial subsurface.</title>
        <authorList>
            <person name="Probst A.J."/>
            <person name="Ladd B."/>
            <person name="Jarett J.K."/>
            <person name="Geller-Mcgrath D.E."/>
            <person name="Sieber C.M."/>
            <person name="Emerson J.B."/>
            <person name="Anantharaman K."/>
            <person name="Thomas B.C."/>
            <person name="Malmstrom R."/>
            <person name="Stieglmeier M."/>
            <person name="Klingl A."/>
            <person name="Woyke T."/>
            <person name="Ryan C.M."/>
            <person name="Banfield J.F."/>
        </authorList>
    </citation>
    <scope>NUCLEOTIDE SEQUENCE [LARGE SCALE GENOMIC DNA]</scope>
    <source>
        <strain evidence="2">CG22_combo_CG10-13_8_21_14_all_39_12</strain>
    </source>
</reference>
<protein>
    <recommendedName>
        <fullName evidence="4">PsbP C-terminal domain-containing protein</fullName>
    </recommendedName>
</protein>
<name>A0A2H0BF19_UNCKA</name>
<dbReference type="Proteomes" id="UP000228495">
    <property type="component" value="Unassembled WGS sequence"/>
</dbReference>
<gene>
    <name evidence="2" type="ORF">COX05_04310</name>
</gene>
<accession>A0A2H0BF19</accession>
<keyword evidence="1" id="KW-0472">Membrane</keyword>
<sequence>MIKQNSGNVMIAVLAVGLLIGVGVWYVITQRDVVSPEPTPAVTPTPSEIAIDTSDWKTYTNDELGVSFTYPPQVELISEFPDLKMILDGPEQFDSPGFLDGLFIMMSESTAENGETPADYLFNEIENTYSEASRNQLSVDNKNGREFAIYRFQPVLDEFSHSVSVAIESDNNSILNFIFSIGRNDRSYYDSIRNSIIDSIEFVE</sequence>
<comment type="caution">
    <text evidence="2">The sequence shown here is derived from an EMBL/GenBank/DDBJ whole genome shotgun (WGS) entry which is preliminary data.</text>
</comment>
<proteinExistence type="predicted"/>
<feature type="transmembrane region" description="Helical" evidence="1">
    <location>
        <begin position="7"/>
        <end position="28"/>
    </location>
</feature>